<reference evidence="2" key="1">
    <citation type="submission" date="2019-08" db="EMBL/GenBank/DDBJ databases">
        <title>The genome of the North American firefly Photinus pyralis.</title>
        <authorList>
            <consortium name="Photinus pyralis genome working group"/>
            <person name="Fallon T.R."/>
            <person name="Sander Lower S.E."/>
            <person name="Weng J.-K."/>
        </authorList>
    </citation>
    <scope>NUCLEOTIDE SEQUENCE</scope>
    <source>
        <strain evidence="2">TRF0915ILg1</strain>
        <tissue evidence="2">Whole body</tissue>
    </source>
</reference>
<organism evidence="2 3">
    <name type="scientific">Ignelater luminosus</name>
    <name type="common">Cucubano</name>
    <name type="synonym">Pyrophorus luminosus</name>
    <dbReference type="NCBI Taxonomy" id="2038154"/>
    <lineage>
        <taxon>Eukaryota</taxon>
        <taxon>Metazoa</taxon>
        <taxon>Ecdysozoa</taxon>
        <taxon>Arthropoda</taxon>
        <taxon>Hexapoda</taxon>
        <taxon>Insecta</taxon>
        <taxon>Pterygota</taxon>
        <taxon>Neoptera</taxon>
        <taxon>Endopterygota</taxon>
        <taxon>Coleoptera</taxon>
        <taxon>Polyphaga</taxon>
        <taxon>Elateriformia</taxon>
        <taxon>Elateroidea</taxon>
        <taxon>Elateridae</taxon>
        <taxon>Agrypninae</taxon>
        <taxon>Pyrophorini</taxon>
        <taxon>Ignelater</taxon>
    </lineage>
</organism>
<comment type="caution">
    <text evidence="2">The sequence shown here is derived from an EMBL/GenBank/DDBJ whole genome shotgun (WGS) entry which is preliminary data.</text>
</comment>
<dbReference type="InterPro" id="IPR013087">
    <property type="entry name" value="Znf_C2H2_type"/>
</dbReference>
<feature type="non-terminal residue" evidence="2">
    <location>
        <position position="56"/>
    </location>
</feature>
<name>A0A8K0CMU9_IGNLU</name>
<gene>
    <name evidence="2" type="ORF">ILUMI_15889</name>
</gene>
<dbReference type="EMBL" id="VTPC01055252">
    <property type="protein sequence ID" value="KAF2890285.1"/>
    <property type="molecule type" value="Genomic_DNA"/>
</dbReference>
<evidence type="ECO:0000313" key="3">
    <source>
        <dbReference type="Proteomes" id="UP000801492"/>
    </source>
</evidence>
<protein>
    <recommendedName>
        <fullName evidence="1">C2H2-type domain-containing protein</fullName>
    </recommendedName>
</protein>
<dbReference type="AlphaFoldDB" id="A0A8K0CMU9"/>
<dbReference type="SUPFAM" id="SSF57667">
    <property type="entry name" value="beta-beta-alpha zinc fingers"/>
    <property type="match status" value="1"/>
</dbReference>
<evidence type="ECO:0000259" key="1">
    <source>
        <dbReference type="Pfam" id="PF12874"/>
    </source>
</evidence>
<feature type="domain" description="C2H2-type" evidence="1">
    <location>
        <begin position="12"/>
        <end position="35"/>
    </location>
</feature>
<dbReference type="Pfam" id="PF12874">
    <property type="entry name" value="zf-met"/>
    <property type="match status" value="1"/>
</dbReference>
<keyword evidence="3" id="KW-1185">Reference proteome</keyword>
<dbReference type="InterPro" id="IPR036236">
    <property type="entry name" value="Znf_C2H2_sf"/>
</dbReference>
<accession>A0A8K0CMU9</accession>
<dbReference type="Gene3D" id="3.30.160.60">
    <property type="entry name" value="Classic Zinc Finger"/>
    <property type="match status" value="1"/>
</dbReference>
<sequence>MAANEVPSTPVICDLCGVPLPNPQSKLSHVLGKRHQIALHRKHMSEVKEKCGIFVS</sequence>
<evidence type="ECO:0000313" key="2">
    <source>
        <dbReference type="EMBL" id="KAF2890285.1"/>
    </source>
</evidence>
<proteinExistence type="predicted"/>
<dbReference type="Proteomes" id="UP000801492">
    <property type="component" value="Unassembled WGS sequence"/>
</dbReference>